<evidence type="ECO:0000313" key="1">
    <source>
        <dbReference type="EMBL" id="KAF9458776.1"/>
    </source>
</evidence>
<keyword evidence="2" id="KW-1185">Reference proteome</keyword>
<dbReference type="AlphaFoldDB" id="A0A9P5XZZ3"/>
<proteinExistence type="predicted"/>
<evidence type="ECO:0000313" key="2">
    <source>
        <dbReference type="Proteomes" id="UP000807353"/>
    </source>
</evidence>
<comment type="caution">
    <text evidence="1">The sequence shown here is derived from an EMBL/GenBank/DDBJ whole genome shotgun (WGS) entry which is preliminary data.</text>
</comment>
<protein>
    <submittedName>
        <fullName evidence="1">Uncharacterized protein</fullName>
    </submittedName>
</protein>
<name>A0A9P5XZZ3_9AGAR</name>
<reference evidence="1" key="1">
    <citation type="submission" date="2020-11" db="EMBL/GenBank/DDBJ databases">
        <authorList>
            <consortium name="DOE Joint Genome Institute"/>
            <person name="Ahrendt S."/>
            <person name="Riley R."/>
            <person name="Andreopoulos W."/>
            <person name="Labutti K."/>
            <person name="Pangilinan J."/>
            <person name="Ruiz-Duenas F.J."/>
            <person name="Barrasa J.M."/>
            <person name="Sanchez-Garcia M."/>
            <person name="Camarero S."/>
            <person name="Miyauchi S."/>
            <person name="Serrano A."/>
            <person name="Linde D."/>
            <person name="Babiker R."/>
            <person name="Drula E."/>
            <person name="Ayuso-Fernandez I."/>
            <person name="Pacheco R."/>
            <person name="Padilla G."/>
            <person name="Ferreira P."/>
            <person name="Barriuso J."/>
            <person name="Kellner H."/>
            <person name="Castanera R."/>
            <person name="Alfaro M."/>
            <person name="Ramirez L."/>
            <person name="Pisabarro A.G."/>
            <person name="Kuo A."/>
            <person name="Tritt A."/>
            <person name="Lipzen A."/>
            <person name="He G."/>
            <person name="Yan M."/>
            <person name="Ng V."/>
            <person name="Cullen D."/>
            <person name="Martin F."/>
            <person name="Rosso M.-N."/>
            <person name="Henrissat B."/>
            <person name="Hibbett D."/>
            <person name="Martinez A.T."/>
            <person name="Grigoriev I.V."/>
        </authorList>
    </citation>
    <scope>NUCLEOTIDE SEQUENCE</scope>
    <source>
        <strain evidence="1">CBS 247.69</strain>
    </source>
</reference>
<dbReference type="Proteomes" id="UP000807353">
    <property type="component" value="Unassembled WGS sequence"/>
</dbReference>
<dbReference type="EMBL" id="MU150331">
    <property type="protein sequence ID" value="KAF9458776.1"/>
    <property type="molecule type" value="Genomic_DNA"/>
</dbReference>
<organism evidence="1 2">
    <name type="scientific">Collybia nuda</name>
    <dbReference type="NCBI Taxonomy" id="64659"/>
    <lineage>
        <taxon>Eukaryota</taxon>
        <taxon>Fungi</taxon>
        <taxon>Dikarya</taxon>
        <taxon>Basidiomycota</taxon>
        <taxon>Agaricomycotina</taxon>
        <taxon>Agaricomycetes</taxon>
        <taxon>Agaricomycetidae</taxon>
        <taxon>Agaricales</taxon>
        <taxon>Tricholomatineae</taxon>
        <taxon>Clitocybaceae</taxon>
        <taxon>Collybia</taxon>
    </lineage>
</organism>
<gene>
    <name evidence="1" type="ORF">BDZ94DRAFT_1312958</name>
</gene>
<sequence>MPLSAFHRAPANKNFPKHRFIKQAQEVYFRFIVPYYAVACKAGKRVAFLEALYPIWFNRFPVTECDDPEELEWEKLVQQKFLARKLLWAGACKITAPLDQWVNIINLEADRTYRAFIFMNTNTLVLLI</sequence>
<accession>A0A9P5XZZ3</accession>